<gene>
    <name evidence="9 10" type="primary">LOC105134163</name>
</gene>
<evidence type="ECO:0000256" key="1">
    <source>
        <dbReference type="ARBA" id="ARBA00022737"/>
    </source>
</evidence>
<dbReference type="GO" id="GO:0043531">
    <property type="term" value="F:ADP binding"/>
    <property type="evidence" value="ECO:0007669"/>
    <property type="project" value="InterPro"/>
</dbReference>
<dbReference type="InterPro" id="IPR038005">
    <property type="entry name" value="RX-like_CC"/>
</dbReference>
<accession>A0AAJ6UWP0</accession>
<dbReference type="KEGG" id="peu:105134163"/>
<feature type="domain" description="Disease resistance R13L4/SHOC-2-like LRR" evidence="7">
    <location>
        <begin position="554"/>
        <end position="884"/>
    </location>
</feature>
<dbReference type="PANTHER" id="PTHR23155:SF1205">
    <property type="entry name" value="DISEASE RESISTANCE PROTEIN RPM1"/>
    <property type="match status" value="1"/>
</dbReference>
<keyword evidence="1" id="KW-0677">Repeat</keyword>
<dbReference type="FunFam" id="3.40.50.300:FF:001091">
    <property type="entry name" value="Probable disease resistance protein At1g61300"/>
    <property type="match status" value="1"/>
</dbReference>
<evidence type="ECO:0000259" key="4">
    <source>
        <dbReference type="Pfam" id="PF00931"/>
    </source>
</evidence>
<dbReference type="PANTHER" id="PTHR23155">
    <property type="entry name" value="DISEASE RESISTANCE PROTEIN RP"/>
    <property type="match status" value="1"/>
</dbReference>
<dbReference type="InterPro" id="IPR055414">
    <property type="entry name" value="LRR_R13L4/SHOC2-like"/>
</dbReference>
<dbReference type="PRINTS" id="PR00364">
    <property type="entry name" value="DISEASERSIST"/>
</dbReference>
<dbReference type="CDD" id="cd14798">
    <property type="entry name" value="RX-CC_like"/>
    <property type="match status" value="1"/>
</dbReference>
<keyword evidence="3" id="KW-0611">Plant defense</keyword>
<sequence>MAESAVSLVVDKLLPLLIQEVKLLRGVHDELVGVKDELEVIRAFLKDADSKAEKEGIGEGVKVLVNQIREEAHHIEDVIDDYMLHVARHPDHRHGLLRRIASLIKTFSSRHEIASEIKDIKSSLLDIKNRSQTFHFISSNQGASSSSSNAGRGLMDHPRLSSLFIEEAELVGIESPRDELISYLLSGVSQRTVIAVVGMGGVGKTTMARKVFDNHRVKEHFQYYAWITVSQSYDKRELLRSILKRFYEVKNGSFPDRIVAMEEEELIKEIREYLGQERFLVVFDDVWEIGFWGNMEHALLDHGNGSRILVTTRNEDVANFSRGSSLVHVYHIEPLPQKEAWELFCNKAFRSEFKGQCPKDLEELSQDIVRRCGGLPLAIVAVSGLLATKEKSILEWKKVLSGLGGSAIVSDPYIDSVTNILSLSYGDLPYHLKSCFLYLGMFPEDFSIVHGRIIRLWVAEGFVEEKPGMTLEDVGEEYFIELVRRSLVQVDEVFHGVPLTCHVHDMVRDVILSKSEELSFCHVSSSCSTFQGIARHLSISNRGSNTPKSSTKSQTRSIMVFDEVKLQKATISVILAKFKLLTTLDFENCPIDHLPKELGNLLHLRYLNLRNTKLAKLPKSIRKLHNLESLDLRYSFVEELPVKISNFPKLRHLLAEDKKTRALKIKGSIKHLEFLQTLSKINVDDNVSLINDGLQVSTELKTLGIRNLKREHGRYLCTALEKMTHLRLLLVCSINPTNEVLELQSMSSPPLELRSIWLEGQLERLPNWISKIHNLAELRLSFTNLKDDSFDVLQALPNLNRLGLVCAYNGEKMHFEGGGFQELKSLYLVGLSNLKEMSIDEGALPLLEKLQMGPCPKLKEVPSGFKYLRYLKDLSFTGMTNEFTQKLSQQESEKVSHVPIVRYDGTYDPTDEGSYEAWVERYFRRVGIKMT</sequence>
<evidence type="ECO:0000313" key="8">
    <source>
        <dbReference type="Proteomes" id="UP000694918"/>
    </source>
</evidence>
<evidence type="ECO:0000256" key="3">
    <source>
        <dbReference type="ARBA" id="ARBA00022821"/>
    </source>
</evidence>
<dbReference type="Pfam" id="PF18052">
    <property type="entry name" value="Rx_N"/>
    <property type="match status" value="1"/>
</dbReference>
<organism evidence="8 9">
    <name type="scientific">Populus euphratica</name>
    <name type="common">Euphrates poplar</name>
    <dbReference type="NCBI Taxonomy" id="75702"/>
    <lineage>
        <taxon>Eukaryota</taxon>
        <taxon>Viridiplantae</taxon>
        <taxon>Streptophyta</taxon>
        <taxon>Embryophyta</taxon>
        <taxon>Tracheophyta</taxon>
        <taxon>Spermatophyta</taxon>
        <taxon>Magnoliopsida</taxon>
        <taxon>eudicotyledons</taxon>
        <taxon>Gunneridae</taxon>
        <taxon>Pentapetalae</taxon>
        <taxon>rosids</taxon>
        <taxon>fabids</taxon>
        <taxon>Malpighiales</taxon>
        <taxon>Salicaceae</taxon>
        <taxon>Saliceae</taxon>
        <taxon>Populus</taxon>
    </lineage>
</organism>
<keyword evidence="8" id="KW-1185">Reference proteome</keyword>
<dbReference type="SUPFAM" id="SSF52540">
    <property type="entry name" value="P-loop containing nucleoside triphosphate hydrolases"/>
    <property type="match status" value="1"/>
</dbReference>
<dbReference type="Gene3D" id="3.40.50.300">
    <property type="entry name" value="P-loop containing nucleotide triphosphate hydrolases"/>
    <property type="match status" value="1"/>
</dbReference>
<dbReference type="Gene3D" id="3.80.10.10">
    <property type="entry name" value="Ribonuclease Inhibitor"/>
    <property type="match status" value="2"/>
</dbReference>
<dbReference type="AlphaFoldDB" id="A0AAJ6UWP0"/>
<dbReference type="GeneID" id="105134163"/>
<dbReference type="RefSeq" id="XP_011036772.1">
    <property type="nucleotide sequence ID" value="XM_011038470.1"/>
</dbReference>
<dbReference type="InterPro" id="IPR036388">
    <property type="entry name" value="WH-like_DNA-bd_sf"/>
</dbReference>
<dbReference type="InterPro" id="IPR032675">
    <property type="entry name" value="LRR_dom_sf"/>
</dbReference>
<dbReference type="GO" id="GO:0098542">
    <property type="term" value="P:defense response to other organism"/>
    <property type="evidence" value="ECO:0007669"/>
    <property type="project" value="TreeGrafter"/>
</dbReference>
<name>A0AAJ6UWP0_POPEU</name>
<dbReference type="InterPro" id="IPR042197">
    <property type="entry name" value="Apaf_helical"/>
</dbReference>
<dbReference type="Pfam" id="PF23559">
    <property type="entry name" value="WHD_DRP"/>
    <property type="match status" value="1"/>
</dbReference>
<feature type="domain" description="Disease resistance protein winged helix" evidence="6">
    <location>
        <begin position="441"/>
        <end position="511"/>
    </location>
</feature>
<evidence type="ECO:0000313" key="9">
    <source>
        <dbReference type="RefSeq" id="XP_011036771.1"/>
    </source>
</evidence>
<dbReference type="InterPro" id="IPR058922">
    <property type="entry name" value="WHD_DRP"/>
</dbReference>
<reference evidence="9 10" key="1">
    <citation type="submission" date="2025-04" db="UniProtKB">
        <authorList>
            <consortium name="RefSeq"/>
        </authorList>
    </citation>
    <scope>IDENTIFICATION</scope>
</reference>
<evidence type="ECO:0000259" key="5">
    <source>
        <dbReference type="Pfam" id="PF18052"/>
    </source>
</evidence>
<feature type="domain" description="NB-ARC" evidence="4">
    <location>
        <begin position="177"/>
        <end position="352"/>
    </location>
</feature>
<dbReference type="Proteomes" id="UP000694918">
    <property type="component" value="Unplaced"/>
</dbReference>
<dbReference type="Gene3D" id="1.10.8.430">
    <property type="entry name" value="Helical domain of apoptotic protease-activating factors"/>
    <property type="match status" value="1"/>
</dbReference>
<dbReference type="Gene3D" id="1.10.10.10">
    <property type="entry name" value="Winged helix-like DNA-binding domain superfamily/Winged helix DNA-binding domain"/>
    <property type="match status" value="1"/>
</dbReference>
<dbReference type="InterPro" id="IPR027417">
    <property type="entry name" value="P-loop_NTPase"/>
</dbReference>
<evidence type="ECO:0000259" key="7">
    <source>
        <dbReference type="Pfam" id="PF23598"/>
    </source>
</evidence>
<dbReference type="InterPro" id="IPR041118">
    <property type="entry name" value="Rx_N"/>
</dbReference>
<protein>
    <submittedName>
        <fullName evidence="9 10">Disease resistance protein RPM1-like</fullName>
    </submittedName>
</protein>
<dbReference type="SUPFAM" id="SSF52058">
    <property type="entry name" value="L domain-like"/>
    <property type="match status" value="1"/>
</dbReference>
<dbReference type="RefSeq" id="XP_011036771.1">
    <property type="nucleotide sequence ID" value="XM_011038469.1"/>
</dbReference>
<dbReference type="Pfam" id="PF00931">
    <property type="entry name" value="NB-ARC"/>
    <property type="match status" value="1"/>
</dbReference>
<dbReference type="FunFam" id="1.10.10.10:FF:000322">
    <property type="entry name" value="Probable disease resistance protein At1g63360"/>
    <property type="match status" value="1"/>
</dbReference>
<dbReference type="Gene3D" id="1.20.5.4130">
    <property type="match status" value="1"/>
</dbReference>
<proteinExistence type="predicted"/>
<evidence type="ECO:0000313" key="10">
    <source>
        <dbReference type="RefSeq" id="XP_011036772.1"/>
    </source>
</evidence>
<evidence type="ECO:0000259" key="6">
    <source>
        <dbReference type="Pfam" id="PF23559"/>
    </source>
</evidence>
<evidence type="ECO:0000256" key="2">
    <source>
        <dbReference type="ARBA" id="ARBA00022741"/>
    </source>
</evidence>
<dbReference type="InterPro" id="IPR002182">
    <property type="entry name" value="NB-ARC"/>
</dbReference>
<feature type="domain" description="Disease resistance N-terminal" evidence="5">
    <location>
        <begin position="5"/>
        <end position="93"/>
    </location>
</feature>
<keyword evidence="2" id="KW-0547">Nucleotide-binding</keyword>
<dbReference type="InterPro" id="IPR044974">
    <property type="entry name" value="Disease_R_plants"/>
</dbReference>
<dbReference type="Pfam" id="PF23598">
    <property type="entry name" value="LRR_14"/>
    <property type="match status" value="1"/>
</dbReference>